<dbReference type="RefSeq" id="WP_245833761.1">
    <property type="nucleotide sequence ID" value="NZ_FOLM01000001.1"/>
</dbReference>
<dbReference type="SUPFAM" id="SSF55811">
    <property type="entry name" value="Nudix"/>
    <property type="match status" value="1"/>
</dbReference>
<evidence type="ECO:0000256" key="5">
    <source>
        <dbReference type="RuleBase" id="RU003476"/>
    </source>
</evidence>
<dbReference type="EMBL" id="FOLM01000001">
    <property type="protein sequence ID" value="SFB93415.1"/>
    <property type="molecule type" value="Genomic_DNA"/>
</dbReference>
<dbReference type="GO" id="GO:0016787">
    <property type="term" value="F:hydrolase activity"/>
    <property type="evidence" value="ECO:0007669"/>
    <property type="project" value="UniProtKB-KW"/>
</dbReference>
<dbReference type="PANTHER" id="PTHR43046">
    <property type="entry name" value="GDP-MANNOSE MANNOSYL HYDROLASE"/>
    <property type="match status" value="1"/>
</dbReference>
<protein>
    <submittedName>
        <fullName evidence="8">NUDIX domain-containing protein</fullName>
    </submittedName>
</protein>
<evidence type="ECO:0000313" key="8">
    <source>
        <dbReference type="EMBL" id="SFB93415.1"/>
    </source>
</evidence>
<evidence type="ECO:0000256" key="3">
    <source>
        <dbReference type="ARBA" id="ARBA00022801"/>
    </source>
</evidence>
<feature type="compositionally biased region" description="Low complexity" evidence="6">
    <location>
        <begin position="15"/>
        <end position="37"/>
    </location>
</feature>
<dbReference type="InterPro" id="IPR020084">
    <property type="entry name" value="NUDIX_hydrolase_CS"/>
</dbReference>
<accession>A0A1I1F200</accession>
<evidence type="ECO:0000256" key="1">
    <source>
        <dbReference type="ARBA" id="ARBA00001946"/>
    </source>
</evidence>
<dbReference type="Pfam" id="PF00293">
    <property type="entry name" value="NUDIX"/>
    <property type="match status" value="1"/>
</dbReference>
<gene>
    <name evidence="8" type="ORF">SAMN05421773_101585</name>
</gene>
<dbReference type="Gene3D" id="3.90.79.10">
    <property type="entry name" value="Nucleoside Triphosphate Pyrophosphohydrolase"/>
    <property type="match status" value="1"/>
</dbReference>
<dbReference type="CDD" id="cd02883">
    <property type="entry name" value="NUDIX_Hydrolase"/>
    <property type="match status" value="1"/>
</dbReference>
<dbReference type="AlphaFoldDB" id="A0A1I1F200"/>
<dbReference type="InterPro" id="IPR000086">
    <property type="entry name" value="NUDIX_hydrolase_dom"/>
</dbReference>
<dbReference type="Proteomes" id="UP000199207">
    <property type="component" value="Unassembled WGS sequence"/>
</dbReference>
<evidence type="ECO:0000313" key="9">
    <source>
        <dbReference type="Proteomes" id="UP000199207"/>
    </source>
</evidence>
<dbReference type="InterPro" id="IPR020476">
    <property type="entry name" value="Nudix_hydrolase"/>
</dbReference>
<evidence type="ECO:0000256" key="4">
    <source>
        <dbReference type="ARBA" id="ARBA00022842"/>
    </source>
</evidence>
<organism evidence="8 9">
    <name type="scientific">Streptomyces aidingensis</name>
    <dbReference type="NCBI Taxonomy" id="910347"/>
    <lineage>
        <taxon>Bacteria</taxon>
        <taxon>Bacillati</taxon>
        <taxon>Actinomycetota</taxon>
        <taxon>Actinomycetes</taxon>
        <taxon>Kitasatosporales</taxon>
        <taxon>Streptomycetaceae</taxon>
        <taxon>Streptomyces</taxon>
    </lineage>
</organism>
<dbReference type="InterPro" id="IPR015797">
    <property type="entry name" value="NUDIX_hydrolase-like_dom_sf"/>
</dbReference>
<evidence type="ECO:0000259" key="7">
    <source>
        <dbReference type="PROSITE" id="PS51462"/>
    </source>
</evidence>
<reference evidence="8 9" key="1">
    <citation type="submission" date="2016-10" db="EMBL/GenBank/DDBJ databases">
        <authorList>
            <person name="de Groot N.N."/>
        </authorList>
    </citation>
    <scope>NUCLEOTIDE SEQUENCE [LARGE SCALE GENOMIC DNA]</scope>
    <source>
        <strain evidence="8 9">CGMCC 4.5739</strain>
    </source>
</reference>
<name>A0A1I1F200_9ACTN</name>
<dbReference type="PROSITE" id="PS00893">
    <property type="entry name" value="NUDIX_BOX"/>
    <property type="match status" value="1"/>
</dbReference>
<evidence type="ECO:0000256" key="2">
    <source>
        <dbReference type="ARBA" id="ARBA00005582"/>
    </source>
</evidence>
<keyword evidence="9" id="KW-1185">Reference proteome</keyword>
<dbReference type="STRING" id="910347.SAMN05421773_101585"/>
<dbReference type="PANTHER" id="PTHR43046:SF12">
    <property type="entry name" value="GDP-MANNOSE MANNOSYL HYDROLASE"/>
    <property type="match status" value="1"/>
</dbReference>
<dbReference type="PROSITE" id="PS51462">
    <property type="entry name" value="NUDIX"/>
    <property type="match status" value="1"/>
</dbReference>
<sequence>MEDAASHPSPEPGSADAADTPDAPDAPDAAGAPLATGPRGMQLLDFLRLPEESAFTADVFAGHPVTYVLVVLRDRRGRLLLVHERGRACWELPGGGIEPGESPREAAVRELREEAGHDIAAHALRFEGFARTKLPDRRTLHGAVFTGDAEESAGFLPTDEIAAVHWWDGHSPVPEPGELQTVDTCLAELVRG</sequence>
<evidence type="ECO:0000256" key="6">
    <source>
        <dbReference type="SAM" id="MobiDB-lite"/>
    </source>
</evidence>
<comment type="cofactor">
    <cofactor evidence="1">
        <name>Mg(2+)</name>
        <dbReference type="ChEBI" id="CHEBI:18420"/>
    </cofactor>
</comment>
<keyword evidence="3 5" id="KW-0378">Hydrolase</keyword>
<feature type="region of interest" description="Disordered" evidence="6">
    <location>
        <begin position="1"/>
        <end position="37"/>
    </location>
</feature>
<comment type="similarity">
    <text evidence="2 5">Belongs to the Nudix hydrolase family.</text>
</comment>
<feature type="domain" description="Nudix hydrolase" evidence="7">
    <location>
        <begin position="61"/>
        <end position="192"/>
    </location>
</feature>
<keyword evidence="4" id="KW-0460">Magnesium</keyword>
<dbReference type="PRINTS" id="PR00502">
    <property type="entry name" value="NUDIXFAMILY"/>
</dbReference>
<proteinExistence type="inferred from homology"/>